<dbReference type="SMART" id="SM01204">
    <property type="entry name" value="FIST_C"/>
    <property type="match status" value="1"/>
</dbReference>
<dbReference type="EMBL" id="AP018227">
    <property type="protein sequence ID" value="BAY87357.1"/>
    <property type="molecule type" value="Genomic_DNA"/>
</dbReference>
<evidence type="ECO:0000259" key="2">
    <source>
        <dbReference type="SMART" id="SM01204"/>
    </source>
</evidence>
<evidence type="ECO:0008006" key="5">
    <source>
        <dbReference type="Google" id="ProtNLM"/>
    </source>
</evidence>
<organism evidence="3 4">
    <name type="scientific">Calothrix parasitica NIES-267</name>
    <dbReference type="NCBI Taxonomy" id="1973488"/>
    <lineage>
        <taxon>Bacteria</taxon>
        <taxon>Bacillati</taxon>
        <taxon>Cyanobacteriota</taxon>
        <taxon>Cyanophyceae</taxon>
        <taxon>Nostocales</taxon>
        <taxon>Calotrichaceae</taxon>
        <taxon>Calothrix</taxon>
    </lineage>
</organism>
<dbReference type="Pfam" id="PF08495">
    <property type="entry name" value="FIST"/>
    <property type="match status" value="1"/>
</dbReference>
<dbReference type="Pfam" id="PF10442">
    <property type="entry name" value="FIST_C"/>
    <property type="match status" value="1"/>
</dbReference>
<dbReference type="InterPro" id="IPR019494">
    <property type="entry name" value="FIST_C"/>
</dbReference>
<evidence type="ECO:0000313" key="4">
    <source>
        <dbReference type="Proteomes" id="UP000218418"/>
    </source>
</evidence>
<gene>
    <name evidence="3" type="ORF">NIES267_68790</name>
</gene>
<dbReference type="PANTHER" id="PTHR40252:SF2">
    <property type="entry name" value="BLR0328 PROTEIN"/>
    <property type="match status" value="1"/>
</dbReference>
<proteinExistence type="predicted"/>
<feature type="domain" description="FIST C-domain" evidence="2">
    <location>
        <begin position="229"/>
        <end position="363"/>
    </location>
</feature>
<dbReference type="OrthoDB" id="9770435at2"/>
<protein>
    <recommendedName>
        <fullName evidence="5">FIST domain-containing protein</fullName>
    </recommendedName>
</protein>
<reference evidence="3 4" key="1">
    <citation type="submission" date="2017-06" db="EMBL/GenBank/DDBJ databases">
        <title>Genome sequencing of cyanobaciteial culture collection at National Institute for Environmental Studies (NIES).</title>
        <authorList>
            <person name="Hirose Y."/>
            <person name="Shimura Y."/>
            <person name="Fujisawa T."/>
            <person name="Nakamura Y."/>
            <person name="Kawachi M."/>
        </authorList>
    </citation>
    <scope>NUCLEOTIDE SEQUENCE [LARGE SCALE GENOMIC DNA]</scope>
    <source>
        <strain evidence="3 4">NIES-267</strain>
    </source>
</reference>
<name>A0A1Z4M1L7_9CYAN</name>
<dbReference type="PANTHER" id="PTHR40252">
    <property type="entry name" value="BLR0328 PROTEIN"/>
    <property type="match status" value="1"/>
</dbReference>
<dbReference type="Proteomes" id="UP000218418">
    <property type="component" value="Chromosome"/>
</dbReference>
<dbReference type="InterPro" id="IPR013702">
    <property type="entry name" value="FIST_domain_N"/>
</dbReference>
<keyword evidence="4" id="KW-1185">Reference proteome</keyword>
<sequence length="384" mass="41863">MFRVAVGHSNDPDSDSAITEVLEQCLISLAGEVPAAGVLFAAIDFEHSLILQEINRAFPGIELIGCTSDAEMSSVLEFEEDSLALMLFCSDEVEIRAGIGRGLSKDAVTATKQAVEQAQAKSSLKSHQLCLTTPESLTADGVSIINGLKLELGEKFPILGGLACDSWKFHQSYQFFQTEVLSDSVPILLFSGKLLFSYGVANGWVPIGRKAVVTSSEQNILYEIDNQPALDFYDDYFAGLTPSPEYPLAILDPQTNEFYTRAPYNCDRESKSIYYLAQIPEQAVVQIAQASREDILAAAKTSITKALNSYPGTQPQAALFFSCLARHQLLGTRTKEEYDLAQNSLSEAVQSCGFYTNGEISPLQDNTSSRLHHDTFVTLLLGVG</sequence>
<feature type="domain" description="FIST" evidence="1">
    <location>
        <begin position="34"/>
        <end position="228"/>
    </location>
</feature>
<evidence type="ECO:0000313" key="3">
    <source>
        <dbReference type="EMBL" id="BAY87357.1"/>
    </source>
</evidence>
<evidence type="ECO:0000259" key="1">
    <source>
        <dbReference type="SMART" id="SM00897"/>
    </source>
</evidence>
<accession>A0A1Z4M1L7</accession>
<dbReference type="AlphaFoldDB" id="A0A1Z4M1L7"/>
<dbReference type="SMART" id="SM00897">
    <property type="entry name" value="FIST"/>
    <property type="match status" value="1"/>
</dbReference>